<evidence type="ECO:0000259" key="1">
    <source>
        <dbReference type="Pfam" id="PF02602"/>
    </source>
</evidence>
<dbReference type="Gene3D" id="3.40.50.10090">
    <property type="match status" value="2"/>
</dbReference>
<sequence length="268" mass="28499">MPPEAGPVTGDRLEGWRVLVPRAAHQAGDLSDRLRGYGARPQEVAMIAVRPPLDASPLERALTRLREGAYAWVVFTSTNAVRAVVPQMTAQGLDPRLLRTARVAAVGERTAAALFRLGVRVDLVPDGEQSAEGLLRCWPPLDAGAGARPVLLPRSDIARDTLDQGLRQRGWQCQVVTAYRTVPAAPPPARLVAEITDGGFDAVAFTSSSTVRNLLALATPPPSTVIAAIGRQTAQTVRRHGLRVHTVAPRPSAGELAAALARYAAACR</sequence>
<reference evidence="2" key="1">
    <citation type="submission" date="2020-11" db="EMBL/GenBank/DDBJ databases">
        <title>Sequencing the genomes of 1000 actinobacteria strains.</title>
        <authorList>
            <person name="Klenk H.-P."/>
        </authorList>
    </citation>
    <scope>NUCLEOTIDE SEQUENCE</scope>
    <source>
        <strain evidence="2">DSM 43175</strain>
    </source>
</reference>
<dbReference type="EMBL" id="JADOUA010000001">
    <property type="protein sequence ID" value="MBG6091765.1"/>
    <property type="molecule type" value="Genomic_DNA"/>
</dbReference>
<dbReference type="Proteomes" id="UP000614047">
    <property type="component" value="Unassembled WGS sequence"/>
</dbReference>
<dbReference type="PANTHER" id="PTHR40082:SF1">
    <property type="entry name" value="BLR5956 PROTEIN"/>
    <property type="match status" value="1"/>
</dbReference>
<organism evidence="2 3">
    <name type="scientific">Actinomadura viridis</name>
    <dbReference type="NCBI Taxonomy" id="58110"/>
    <lineage>
        <taxon>Bacteria</taxon>
        <taxon>Bacillati</taxon>
        <taxon>Actinomycetota</taxon>
        <taxon>Actinomycetes</taxon>
        <taxon>Streptosporangiales</taxon>
        <taxon>Thermomonosporaceae</taxon>
        <taxon>Actinomadura</taxon>
    </lineage>
</organism>
<dbReference type="GO" id="GO:0004852">
    <property type="term" value="F:uroporphyrinogen-III synthase activity"/>
    <property type="evidence" value="ECO:0007669"/>
    <property type="project" value="InterPro"/>
</dbReference>
<evidence type="ECO:0000313" key="2">
    <source>
        <dbReference type="EMBL" id="MBG6091765.1"/>
    </source>
</evidence>
<dbReference type="GO" id="GO:0006780">
    <property type="term" value="P:uroporphyrinogen III biosynthetic process"/>
    <property type="evidence" value="ECO:0007669"/>
    <property type="project" value="InterPro"/>
</dbReference>
<keyword evidence="3" id="KW-1185">Reference proteome</keyword>
<dbReference type="CDD" id="cd06578">
    <property type="entry name" value="HemD"/>
    <property type="match status" value="1"/>
</dbReference>
<gene>
    <name evidence="2" type="ORF">IW256_005878</name>
</gene>
<dbReference type="SUPFAM" id="SSF69618">
    <property type="entry name" value="HemD-like"/>
    <property type="match status" value="1"/>
</dbReference>
<name>A0A931DKN4_9ACTN</name>
<protein>
    <submittedName>
        <fullName evidence="2">Uroporphyrinogen-III synthase</fullName>
    </submittedName>
</protein>
<dbReference type="PANTHER" id="PTHR40082">
    <property type="entry name" value="BLR5956 PROTEIN"/>
    <property type="match status" value="1"/>
</dbReference>
<comment type="caution">
    <text evidence="2">The sequence shown here is derived from an EMBL/GenBank/DDBJ whole genome shotgun (WGS) entry which is preliminary data.</text>
</comment>
<proteinExistence type="predicted"/>
<dbReference type="AlphaFoldDB" id="A0A931DKN4"/>
<accession>A0A931DKN4</accession>
<dbReference type="Pfam" id="PF02602">
    <property type="entry name" value="HEM4"/>
    <property type="match status" value="1"/>
</dbReference>
<dbReference type="RefSeq" id="WP_197014040.1">
    <property type="nucleotide sequence ID" value="NZ_BAABES010000002.1"/>
</dbReference>
<evidence type="ECO:0000313" key="3">
    <source>
        <dbReference type="Proteomes" id="UP000614047"/>
    </source>
</evidence>
<dbReference type="InterPro" id="IPR039793">
    <property type="entry name" value="UROS/Hem4"/>
</dbReference>
<dbReference type="InterPro" id="IPR036108">
    <property type="entry name" value="4pyrrol_syn_uPrphyn_synt_sf"/>
</dbReference>
<dbReference type="InterPro" id="IPR003754">
    <property type="entry name" value="4pyrrol_synth_uPrphyn_synth"/>
</dbReference>
<dbReference type="FunFam" id="3.40.50.10090:FF:000001">
    <property type="entry name" value="Bifunctional uroporphyrinogen-III C-methyltransferase/uroporphyrinogen-III synthase"/>
    <property type="match status" value="1"/>
</dbReference>
<feature type="domain" description="Tetrapyrrole biosynthesis uroporphyrinogen III synthase" evidence="1">
    <location>
        <begin position="29"/>
        <end position="257"/>
    </location>
</feature>